<dbReference type="Gene3D" id="3.30.70.270">
    <property type="match status" value="1"/>
</dbReference>
<dbReference type="InterPro" id="IPR000160">
    <property type="entry name" value="GGDEF_dom"/>
</dbReference>
<dbReference type="SUPFAM" id="SSF55073">
    <property type="entry name" value="Nucleotide cyclase"/>
    <property type="match status" value="1"/>
</dbReference>
<dbReference type="SUPFAM" id="SSF55781">
    <property type="entry name" value="GAF domain-like"/>
    <property type="match status" value="2"/>
</dbReference>
<dbReference type="InterPro" id="IPR043128">
    <property type="entry name" value="Rev_trsase/Diguanyl_cyclase"/>
</dbReference>
<dbReference type="InterPro" id="IPR029016">
    <property type="entry name" value="GAF-like_dom_sf"/>
</dbReference>
<dbReference type="Pfam" id="PF13185">
    <property type="entry name" value="GAF_2"/>
    <property type="match status" value="1"/>
</dbReference>
<organism evidence="2">
    <name type="scientific">marine sediment metagenome</name>
    <dbReference type="NCBI Taxonomy" id="412755"/>
    <lineage>
        <taxon>unclassified sequences</taxon>
        <taxon>metagenomes</taxon>
        <taxon>ecological metagenomes</taxon>
    </lineage>
</organism>
<feature type="non-terminal residue" evidence="2">
    <location>
        <position position="272"/>
    </location>
</feature>
<proteinExistence type="predicted"/>
<accession>X1TS40</accession>
<gene>
    <name evidence="2" type="ORF">S12H4_34367</name>
</gene>
<reference evidence="2" key="1">
    <citation type="journal article" date="2014" name="Front. Microbiol.">
        <title>High frequency of phylogenetically diverse reductive dehalogenase-homologous genes in deep subseafloor sedimentary metagenomes.</title>
        <authorList>
            <person name="Kawai M."/>
            <person name="Futagami T."/>
            <person name="Toyoda A."/>
            <person name="Takaki Y."/>
            <person name="Nishi S."/>
            <person name="Hori S."/>
            <person name="Arai W."/>
            <person name="Tsubouchi T."/>
            <person name="Morono Y."/>
            <person name="Uchiyama I."/>
            <person name="Ito T."/>
            <person name="Fujiyama A."/>
            <person name="Inagaki F."/>
            <person name="Takami H."/>
        </authorList>
    </citation>
    <scope>NUCLEOTIDE SEQUENCE</scope>
    <source>
        <strain evidence="2">Expedition CK06-06</strain>
    </source>
</reference>
<evidence type="ECO:0000313" key="2">
    <source>
        <dbReference type="EMBL" id="GAI90375.1"/>
    </source>
</evidence>
<name>X1TS40_9ZZZZ</name>
<dbReference type="InterPro" id="IPR003018">
    <property type="entry name" value="GAF"/>
</dbReference>
<sequence>MTFGSKGANQPFDDADRYFLQQISAHSAVCLNTCLLYEKRQKEKEDLDKILQNLSLLYSIGKAMNYISDLKKLLQFILGQAIEITSAEKGSLMLYEMETDRLDIRVVAGLEDDAFQEKVNNNEIKCRSFKPGEGIAGRVFASAKPIVVNNIKEDDVFVDSDASYVRSIVCIPMVVYNDVIGVINVTNKRHGKDFTDEDVEMLKAVADQAAVAINKAQLWDMAVTDSLTGLYVRRYFMVKLQEELLRAERYNNILSIVMADLDRFKNINDTYG</sequence>
<dbReference type="AlphaFoldDB" id="X1TS40"/>
<dbReference type="GO" id="GO:1902201">
    <property type="term" value="P:negative regulation of bacterial-type flagellum-dependent cell motility"/>
    <property type="evidence" value="ECO:0007669"/>
    <property type="project" value="TreeGrafter"/>
</dbReference>
<dbReference type="InterPro" id="IPR029787">
    <property type="entry name" value="Nucleotide_cyclase"/>
</dbReference>
<dbReference type="SMART" id="SM00065">
    <property type="entry name" value="GAF"/>
    <property type="match status" value="1"/>
</dbReference>
<dbReference type="PANTHER" id="PTHR45138:SF9">
    <property type="entry name" value="DIGUANYLATE CYCLASE DGCM-RELATED"/>
    <property type="match status" value="1"/>
</dbReference>
<dbReference type="InterPro" id="IPR050469">
    <property type="entry name" value="Diguanylate_Cyclase"/>
</dbReference>
<feature type="domain" description="GGDEF" evidence="1">
    <location>
        <begin position="252"/>
        <end position="272"/>
    </location>
</feature>
<dbReference type="EMBL" id="BARW01020330">
    <property type="protein sequence ID" value="GAI90375.1"/>
    <property type="molecule type" value="Genomic_DNA"/>
</dbReference>
<comment type="caution">
    <text evidence="2">The sequence shown here is derived from an EMBL/GenBank/DDBJ whole genome shotgun (WGS) entry which is preliminary data.</text>
</comment>
<protein>
    <recommendedName>
        <fullName evidence="1">GGDEF domain-containing protein</fullName>
    </recommendedName>
</protein>
<dbReference type="Pfam" id="PF00990">
    <property type="entry name" value="GGDEF"/>
    <property type="match status" value="1"/>
</dbReference>
<dbReference type="GO" id="GO:0043709">
    <property type="term" value="P:cell adhesion involved in single-species biofilm formation"/>
    <property type="evidence" value="ECO:0007669"/>
    <property type="project" value="TreeGrafter"/>
</dbReference>
<dbReference type="NCBIfam" id="TIGR00254">
    <property type="entry name" value="GGDEF"/>
    <property type="match status" value="1"/>
</dbReference>
<dbReference type="GO" id="GO:0052621">
    <property type="term" value="F:diguanylate cyclase activity"/>
    <property type="evidence" value="ECO:0007669"/>
    <property type="project" value="TreeGrafter"/>
</dbReference>
<dbReference type="PANTHER" id="PTHR45138">
    <property type="entry name" value="REGULATORY COMPONENTS OF SENSORY TRANSDUCTION SYSTEM"/>
    <property type="match status" value="1"/>
</dbReference>
<dbReference type="GO" id="GO:0005886">
    <property type="term" value="C:plasma membrane"/>
    <property type="evidence" value="ECO:0007669"/>
    <property type="project" value="TreeGrafter"/>
</dbReference>
<dbReference type="PROSITE" id="PS50887">
    <property type="entry name" value="GGDEF"/>
    <property type="match status" value="1"/>
</dbReference>
<evidence type="ECO:0000259" key="1">
    <source>
        <dbReference type="PROSITE" id="PS50887"/>
    </source>
</evidence>
<dbReference type="Gene3D" id="3.30.450.40">
    <property type="match status" value="1"/>
</dbReference>